<proteinExistence type="predicted"/>
<dbReference type="InterPro" id="IPR017884">
    <property type="entry name" value="SANT_dom"/>
</dbReference>
<accession>A0A1B6IYI7</accession>
<dbReference type="Gene3D" id="1.10.10.60">
    <property type="entry name" value="Homeodomain-like"/>
    <property type="match status" value="1"/>
</dbReference>
<feature type="non-terminal residue" evidence="5">
    <location>
        <position position="381"/>
    </location>
</feature>
<feature type="compositionally biased region" description="Basic residues" evidence="3">
    <location>
        <begin position="362"/>
        <end position="371"/>
    </location>
</feature>
<evidence type="ECO:0000256" key="2">
    <source>
        <dbReference type="ARBA" id="ARBA00023242"/>
    </source>
</evidence>
<evidence type="ECO:0000256" key="3">
    <source>
        <dbReference type="SAM" id="MobiDB-lite"/>
    </source>
</evidence>
<dbReference type="GO" id="GO:0005634">
    <property type="term" value="C:nucleus"/>
    <property type="evidence" value="ECO:0007669"/>
    <property type="project" value="TreeGrafter"/>
</dbReference>
<dbReference type="GO" id="GO:0007389">
    <property type="term" value="P:pattern specification process"/>
    <property type="evidence" value="ECO:0007669"/>
    <property type="project" value="TreeGrafter"/>
</dbReference>
<dbReference type="SMART" id="SM00717">
    <property type="entry name" value="SANT"/>
    <property type="match status" value="1"/>
</dbReference>
<dbReference type="AlphaFoldDB" id="A0A1B6IYI7"/>
<gene>
    <name evidence="5" type="ORF">g.58842</name>
</gene>
<organism evidence="5">
    <name type="scientific">Homalodisca liturata</name>
    <dbReference type="NCBI Taxonomy" id="320908"/>
    <lineage>
        <taxon>Eukaryota</taxon>
        <taxon>Metazoa</taxon>
        <taxon>Ecdysozoa</taxon>
        <taxon>Arthropoda</taxon>
        <taxon>Hexapoda</taxon>
        <taxon>Insecta</taxon>
        <taxon>Pterygota</taxon>
        <taxon>Neoptera</taxon>
        <taxon>Paraneoptera</taxon>
        <taxon>Hemiptera</taxon>
        <taxon>Auchenorrhyncha</taxon>
        <taxon>Membracoidea</taxon>
        <taxon>Cicadellidae</taxon>
        <taxon>Cicadellinae</taxon>
        <taxon>Proconiini</taxon>
        <taxon>Homalodisca</taxon>
    </lineage>
</organism>
<evidence type="ECO:0000259" key="4">
    <source>
        <dbReference type="PROSITE" id="PS51293"/>
    </source>
</evidence>
<dbReference type="PANTHER" id="PTHR21677">
    <property type="entry name" value="CRAMPED PROTEIN"/>
    <property type="match status" value="1"/>
</dbReference>
<feature type="region of interest" description="Disordered" evidence="3">
    <location>
        <begin position="1"/>
        <end position="39"/>
    </location>
</feature>
<feature type="domain" description="SANT" evidence="4">
    <location>
        <begin position="90"/>
        <end position="147"/>
    </location>
</feature>
<dbReference type="GO" id="GO:0003677">
    <property type="term" value="F:DNA binding"/>
    <property type="evidence" value="ECO:0007669"/>
    <property type="project" value="UniProtKB-KW"/>
</dbReference>
<dbReference type="PROSITE" id="PS51293">
    <property type="entry name" value="SANT"/>
    <property type="match status" value="1"/>
</dbReference>
<name>A0A1B6IYI7_9HEMI</name>
<sequence>MEVECKSEDNSLSSSNCPVLNGNEPLGSVTQQPDSEGGIQLRTSARVSKKLKLDSLAQISTDKKELNHEEERKIEVPVGNEGKPRAKRVDWSTEDKCAFFEALNEYGKDIDAIHNYIIQKAKRRGGQETKTKDQVRFFYYRMWSILSKHITFPSYLKKQTQELYALINFGELRKKISLSHKKHYEKLSEMIYSGSTQLKFRGKVRKLRTPLCKALRKINQIEESSEELRLPSCVTVELRPRYSEDWCRVQALAQNPRVRSVQPLHRRLESLLVYLQQRWQTSDHRLMEQLLSTVEAEEGEPQERENWRLHVGPKPGTHVTEPSVRLSETATSSKLSLLAYEERFHPMAKQVPSLLQQLPVIHRSKGRGVKRPRTDSLSDKV</sequence>
<protein>
    <recommendedName>
        <fullName evidence="4">SANT domain-containing protein</fullName>
    </recommendedName>
</protein>
<feature type="compositionally biased region" description="Basic and acidic residues" evidence="3">
    <location>
        <begin position="372"/>
        <end position="381"/>
    </location>
</feature>
<keyword evidence="2" id="KW-0539">Nucleus</keyword>
<dbReference type="GO" id="GO:0003682">
    <property type="term" value="F:chromatin binding"/>
    <property type="evidence" value="ECO:0007669"/>
    <property type="project" value="InterPro"/>
</dbReference>
<dbReference type="PANTHER" id="PTHR21677:SF1">
    <property type="entry name" value="PROTEIN CRAMPED-LIKE"/>
    <property type="match status" value="1"/>
</dbReference>
<dbReference type="InterPro" id="IPR001005">
    <property type="entry name" value="SANT/Myb"/>
</dbReference>
<reference evidence="5" key="1">
    <citation type="submission" date="2015-11" db="EMBL/GenBank/DDBJ databases">
        <title>De novo transcriptome assembly of four potential Pierce s Disease insect vectors from Arizona vineyards.</title>
        <authorList>
            <person name="Tassone E.E."/>
        </authorList>
    </citation>
    <scope>NUCLEOTIDE SEQUENCE</scope>
</reference>
<keyword evidence="1" id="KW-0238">DNA-binding</keyword>
<evidence type="ECO:0000313" key="5">
    <source>
        <dbReference type="EMBL" id="JAS91995.1"/>
    </source>
</evidence>
<dbReference type="EMBL" id="GECU01015711">
    <property type="protein sequence ID" value="JAS91995.1"/>
    <property type="molecule type" value="Transcribed_RNA"/>
</dbReference>
<dbReference type="InterPro" id="IPR055315">
    <property type="entry name" value="Cramped-like"/>
</dbReference>
<feature type="region of interest" description="Disordered" evidence="3">
    <location>
        <begin position="362"/>
        <end position="381"/>
    </location>
</feature>
<evidence type="ECO:0000256" key="1">
    <source>
        <dbReference type="ARBA" id="ARBA00023125"/>
    </source>
</evidence>